<protein>
    <recommendedName>
        <fullName evidence="4">Secreted protein</fullName>
    </recommendedName>
</protein>
<reference evidence="3" key="2">
    <citation type="journal article" date="2008" name="Nucleic Acids Res.">
        <title>The rice annotation project database (RAP-DB): 2008 update.</title>
        <authorList>
            <consortium name="The rice annotation project (RAP)"/>
        </authorList>
    </citation>
    <scope>GENOME REANNOTATION</scope>
    <source>
        <strain evidence="3">cv. Nipponbare</strain>
    </source>
</reference>
<name>Q8H2N6_ORYSJ</name>
<dbReference type="Proteomes" id="UP000000763">
    <property type="component" value="Chromosome 7"/>
</dbReference>
<evidence type="ECO:0000313" key="2">
    <source>
        <dbReference type="EMBL" id="BAC16198.1"/>
    </source>
</evidence>
<feature type="chain" id="PRO_5004309392" description="Secreted protein" evidence="1">
    <location>
        <begin position="22"/>
        <end position="119"/>
    </location>
</feature>
<gene>
    <name evidence="2" type="primary">OJ1138_B05.120</name>
</gene>
<dbReference type="AlphaFoldDB" id="Q8H2N6"/>
<organism evidence="2 3">
    <name type="scientific">Oryza sativa subsp. japonica</name>
    <name type="common">Rice</name>
    <dbReference type="NCBI Taxonomy" id="39947"/>
    <lineage>
        <taxon>Eukaryota</taxon>
        <taxon>Viridiplantae</taxon>
        <taxon>Streptophyta</taxon>
        <taxon>Embryophyta</taxon>
        <taxon>Tracheophyta</taxon>
        <taxon>Spermatophyta</taxon>
        <taxon>Magnoliopsida</taxon>
        <taxon>Liliopsida</taxon>
        <taxon>Poales</taxon>
        <taxon>Poaceae</taxon>
        <taxon>BOP clade</taxon>
        <taxon>Oryzoideae</taxon>
        <taxon>Oryzeae</taxon>
        <taxon>Oryzinae</taxon>
        <taxon>Oryza</taxon>
        <taxon>Oryza sativa</taxon>
    </lineage>
</organism>
<sequence length="119" mass="13129">MDAMLGCCVLLVVGPASPAEAAYATEPASLASALHPQRPAQAAVYLYHSWLSWLLICGPRCSRSHLSLSLFFSGRSAKGHGLPPNTQKWRQRRRAHAWARPSFAPGKFPKRSDLFLIFL</sequence>
<evidence type="ECO:0008006" key="4">
    <source>
        <dbReference type="Google" id="ProtNLM"/>
    </source>
</evidence>
<accession>Q8H2N6</accession>
<keyword evidence="1" id="KW-0732">Signal</keyword>
<feature type="signal peptide" evidence="1">
    <location>
        <begin position="1"/>
        <end position="21"/>
    </location>
</feature>
<reference evidence="3" key="1">
    <citation type="journal article" date="2005" name="Nature">
        <title>The map-based sequence of the rice genome.</title>
        <authorList>
            <consortium name="International rice genome sequencing project (IRGSP)"/>
            <person name="Matsumoto T."/>
            <person name="Wu J."/>
            <person name="Kanamori H."/>
            <person name="Katayose Y."/>
            <person name="Fujisawa M."/>
            <person name="Namiki N."/>
            <person name="Mizuno H."/>
            <person name="Yamamoto K."/>
            <person name="Antonio B.A."/>
            <person name="Baba T."/>
            <person name="Sakata K."/>
            <person name="Nagamura Y."/>
            <person name="Aoki H."/>
            <person name="Arikawa K."/>
            <person name="Arita K."/>
            <person name="Bito T."/>
            <person name="Chiden Y."/>
            <person name="Fujitsuka N."/>
            <person name="Fukunaka R."/>
            <person name="Hamada M."/>
            <person name="Harada C."/>
            <person name="Hayashi A."/>
            <person name="Hijishita S."/>
            <person name="Honda M."/>
            <person name="Hosokawa S."/>
            <person name="Ichikawa Y."/>
            <person name="Idonuma A."/>
            <person name="Iijima M."/>
            <person name="Ikeda M."/>
            <person name="Ikeno M."/>
            <person name="Ito K."/>
            <person name="Ito S."/>
            <person name="Ito T."/>
            <person name="Ito Y."/>
            <person name="Ito Y."/>
            <person name="Iwabuchi A."/>
            <person name="Kamiya K."/>
            <person name="Karasawa W."/>
            <person name="Kurita K."/>
            <person name="Katagiri S."/>
            <person name="Kikuta A."/>
            <person name="Kobayashi H."/>
            <person name="Kobayashi N."/>
            <person name="Machita K."/>
            <person name="Maehara T."/>
            <person name="Masukawa M."/>
            <person name="Mizubayashi T."/>
            <person name="Mukai Y."/>
            <person name="Nagasaki H."/>
            <person name="Nagata Y."/>
            <person name="Naito S."/>
            <person name="Nakashima M."/>
            <person name="Nakama Y."/>
            <person name="Nakamichi Y."/>
            <person name="Nakamura M."/>
            <person name="Meguro A."/>
            <person name="Negishi M."/>
            <person name="Ohta I."/>
            <person name="Ohta T."/>
            <person name="Okamoto M."/>
            <person name="Ono N."/>
            <person name="Saji S."/>
            <person name="Sakaguchi M."/>
            <person name="Sakai K."/>
            <person name="Shibata M."/>
            <person name="Shimokawa T."/>
            <person name="Song J."/>
            <person name="Takazaki Y."/>
            <person name="Terasawa K."/>
            <person name="Tsugane M."/>
            <person name="Tsuji K."/>
            <person name="Ueda S."/>
            <person name="Waki K."/>
            <person name="Yamagata H."/>
            <person name="Yamamoto M."/>
            <person name="Yamamoto S."/>
            <person name="Yamane H."/>
            <person name="Yoshiki S."/>
            <person name="Yoshihara R."/>
            <person name="Yukawa K."/>
            <person name="Zhong H."/>
            <person name="Yano M."/>
            <person name="Yuan Q."/>
            <person name="Ouyang S."/>
            <person name="Liu J."/>
            <person name="Jones K.M."/>
            <person name="Gansberger K."/>
            <person name="Moffat K."/>
            <person name="Hill J."/>
            <person name="Bera J."/>
            <person name="Fadrosh D."/>
            <person name="Jin S."/>
            <person name="Johri S."/>
            <person name="Kim M."/>
            <person name="Overton L."/>
            <person name="Reardon M."/>
            <person name="Tsitrin T."/>
            <person name="Vuong H."/>
            <person name="Weaver B."/>
            <person name="Ciecko A."/>
            <person name="Tallon L."/>
            <person name="Jackson J."/>
            <person name="Pai G."/>
            <person name="Aken S.V."/>
            <person name="Utterback T."/>
            <person name="Reidmuller S."/>
            <person name="Feldblyum T."/>
            <person name="Hsiao J."/>
            <person name="Zismann V."/>
            <person name="Iobst S."/>
            <person name="de Vazeille A.R."/>
            <person name="Buell C.R."/>
            <person name="Ying K."/>
            <person name="Li Y."/>
            <person name="Lu T."/>
            <person name="Huang Y."/>
            <person name="Zhao Q."/>
            <person name="Feng Q."/>
            <person name="Zhang L."/>
            <person name="Zhu J."/>
            <person name="Weng Q."/>
            <person name="Mu J."/>
            <person name="Lu Y."/>
            <person name="Fan D."/>
            <person name="Liu Y."/>
            <person name="Guan J."/>
            <person name="Zhang Y."/>
            <person name="Yu S."/>
            <person name="Liu X."/>
            <person name="Zhang Y."/>
            <person name="Hong G."/>
            <person name="Han B."/>
            <person name="Choisne N."/>
            <person name="Demange N."/>
            <person name="Orjeda G."/>
            <person name="Samain S."/>
            <person name="Cattolico L."/>
            <person name="Pelletier E."/>
            <person name="Couloux A."/>
            <person name="Segurens B."/>
            <person name="Wincker P."/>
            <person name="D'Hont A."/>
            <person name="Scarpelli C."/>
            <person name="Weissenbach J."/>
            <person name="Salanoubat M."/>
            <person name="Quetier F."/>
            <person name="Yu Y."/>
            <person name="Kim H.R."/>
            <person name="Rambo T."/>
            <person name="Currie J."/>
            <person name="Collura K."/>
            <person name="Luo M."/>
            <person name="Yang T."/>
            <person name="Ammiraju J.S.S."/>
            <person name="Engler F."/>
            <person name="Soderlund C."/>
            <person name="Wing R.A."/>
            <person name="Palmer L.E."/>
            <person name="de la Bastide M."/>
            <person name="Spiegel L."/>
            <person name="Nascimento L."/>
            <person name="Zutavern T."/>
            <person name="O'Shaughnessy A."/>
            <person name="Dike S."/>
            <person name="Dedhia N."/>
            <person name="Preston R."/>
            <person name="Balija V."/>
            <person name="McCombie W.R."/>
            <person name="Chow T."/>
            <person name="Chen H."/>
            <person name="Chung M."/>
            <person name="Chen C."/>
            <person name="Shaw J."/>
            <person name="Wu H."/>
            <person name="Hsiao K."/>
            <person name="Chao Y."/>
            <person name="Chu M."/>
            <person name="Cheng C."/>
            <person name="Hour A."/>
            <person name="Lee P."/>
            <person name="Lin S."/>
            <person name="Lin Y."/>
            <person name="Liou J."/>
            <person name="Liu S."/>
            <person name="Hsing Y."/>
            <person name="Raghuvanshi S."/>
            <person name="Mohanty A."/>
            <person name="Bharti A.K."/>
            <person name="Gaur A."/>
            <person name="Gupta V."/>
            <person name="Kumar D."/>
            <person name="Ravi V."/>
            <person name="Vij S."/>
            <person name="Kapur A."/>
            <person name="Khurana P."/>
            <person name="Khurana P."/>
            <person name="Khurana J.P."/>
            <person name="Tyagi A.K."/>
            <person name="Gaikwad K."/>
            <person name="Singh A."/>
            <person name="Dalal V."/>
            <person name="Srivastava S."/>
            <person name="Dixit A."/>
            <person name="Pal A.K."/>
            <person name="Ghazi I.A."/>
            <person name="Yadav M."/>
            <person name="Pandit A."/>
            <person name="Bhargava A."/>
            <person name="Sureshbabu K."/>
            <person name="Batra K."/>
            <person name="Sharma T.R."/>
            <person name="Mohapatra T."/>
            <person name="Singh N.K."/>
            <person name="Messing J."/>
            <person name="Nelson A.B."/>
            <person name="Fuks G."/>
            <person name="Kavchok S."/>
            <person name="Keizer G."/>
            <person name="Linton E."/>
            <person name="Llaca V."/>
            <person name="Song R."/>
            <person name="Tanyolac B."/>
            <person name="Young S."/>
            <person name="Ho-Il K."/>
            <person name="Hahn J.H."/>
            <person name="Sangsakoo G."/>
            <person name="Vanavichit A."/>
            <person name="de Mattos Luiz.A.T."/>
            <person name="Zimmer P.D."/>
            <person name="Malone G."/>
            <person name="Dellagostin O."/>
            <person name="de Oliveira A.C."/>
            <person name="Bevan M."/>
            <person name="Bancroft I."/>
            <person name="Minx P."/>
            <person name="Cordum H."/>
            <person name="Wilson R."/>
            <person name="Cheng Z."/>
            <person name="Jin W."/>
            <person name="Jiang J."/>
            <person name="Leong S.A."/>
            <person name="Iwama H."/>
            <person name="Gojobori T."/>
            <person name="Itoh T."/>
            <person name="Niimura Y."/>
            <person name="Fujii Y."/>
            <person name="Habara T."/>
            <person name="Sakai H."/>
            <person name="Sato Y."/>
            <person name="Wilson G."/>
            <person name="Kumar K."/>
            <person name="McCouch S."/>
            <person name="Juretic N."/>
            <person name="Hoen D."/>
            <person name="Wright S."/>
            <person name="Bruskiewich R."/>
            <person name="Bureau T."/>
            <person name="Miyao A."/>
            <person name="Hirochika H."/>
            <person name="Nishikawa T."/>
            <person name="Kadowaki K."/>
            <person name="Sugiura M."/>
            <person name="Burr B."/>
            <person name="Sasaki T."/>
        </authorList>
    </citation>
    <scope>NUCLEOTIDE SEQUENCE [LARGE SCALE GENOMIC DNA]</scope>
    <source>
        <strain evidence="3">cv. Nipponbare</strain>
    </source>
</reference>
<dbReference type="EMBL" id="AP005486">
    <property type="protein sequence ID" value="BAC16198.1"/>
    <property type="molecule type" value="Genomic_DNA"/>
</dbReference>
<proteinExistence type="predicted"/>
<evidence type="ECO:0000313" key="3">
    <source>
        <dbReference type="Proteomes" id="UP000000763"/>
    </source>
</evidence>
<evidence type="ECO:0000256" key="1">
    <source>
        <dbReference type="SAM" id="SignalP"/>
    </source>
</evidence>